<accession>A0ACD1GNZ6</accession>
<name>A0ACD1GNZ6_9EURO</name>
<dbReference type="EMBL" id="KZ825312">
    <property type="protein sequence ID" value="RAH50994.1"/>
    <property type="molecule type" value="Genomic_DNA"/>
</dbReference>
<keyword evidence="2" id="KW-1185">Reference proteome</keyword>
<proteinExistence type="predicted"/>
<evidence type="ECO:0000313" key="1">
    <source>
        <dbReference type="EMBL" id="RAH50994.1"/>
    </source>
</evidence>
<dbReference type="Proteomes" id="UP000249057">
    <property type="component" value="Unassembled WGS sequence"/>
</dbReference>
<evidence type="ECO:0000313" key="2">
    <source>
        <dbReference type="Proteomes" id="UP000249057"/>
    </source>
</evidence>
<reference evidence="1" key="1">
    <citation type="submission" date="2018-02" db="EMBL/GenBank/DDBJ databases">
        <title>The genomes of Aspergillus section Nigri reveals drivers in fungal speciation.</title>
        <authorList>
            <consortium name="DOE Joint Genome Institute"/>
            <person name="Vesth T.C."/>
            <person name="Nybo J."/>
            <person name="Theobald S."/>
            <person name="Brandl J."/>
            <person name="Frisvad J.C."/>
            <person name="Nielsen K.F."/>
            <person name="Lyhne E.K."/>
            <person name="Kogle M.E."/>
            <person name="Kuo A."/>
            <person name="Riley R."/>
            <person name="Clum A."/>
            <person name="Nolan M."/>
            <person name="Lipzen A."/>
            <person name="Salamov A."/>
            <person name="Henrissat B."/>
            <person name="Wiebenga A."/>
            <person name="De vries R.P."/>
            <person name="Grigoriev I.V."/>
            <person name="Mortensen U.H."/>
            <person name="Andersen M.R."/>
            <person name="Baker S.E."/>
        </authorList>
    </citation>
    <scope>NUCLEOTIDE SEQUENCE</scope>
    <source>
        <strain evidence="1">CBS 621.78</strain>
    </source>
</reference>
<sequence>MYWFMYFLLRCGEGYVPCTWLRKREGSHFSVRCICDPGWSVLNVVIVNILSSGGFFIFYSSQIGYWIYRHSFSYQVMITYTGAHWTNNVARALTGCIIHLDQNHLGRMKGGTYLHISTRCG</sequence>
<gene>
    <name evidence="1" type="ORF">BO95DRAFT_118189</name>
</gene>
<protein>
    <submittedName>
        <fullName evidence="1">Uncharacterized protein</fullName>
    </submittedName>
</protein>
<organism evidence="1 2">
    <name type="scientific">Aspergillus brunneoviolaceus CBS 621.78</name>
    <dbReference type="NCBI Taxonomy" id="1450534"/>
    <lineage>
        <taxon>Eukaryota</taxon>
        <taxon>Fungi</taxon>
        <taxon>Dikarya</taxon>
        <taxon>Ascomycota</taxon>
        <taxon>Pezizomycotina</taxon>
        <taxon>Eurotiomycetes</taxon>
        <taxon>Eurotiomycetidae</taxon>
        <taxon>Eurotiales</taxon>
        <taxon>Aspergillaceae</taxon>
        <taxon>Aspergillus</taxon>
        <taxon>Aspergillus subgen. Circumdati</taxon>
    </lineage>
</organism>